<evidence type="ECO:0000313" key="3">
    <source>
        <dbReference type="Proteomes" id="UP000075903"/>
    </source>
</evidence>
<keyword evidence="1" id="KW-0732">Signal</keyword>
<name>A0A182UTZ2_ANOME</name>
<reference evidence="2" key="1">
    <citation type="submission" date="2020-05" db="UniProtKB">
        <authorList>
            <consortium name="EnsemblMetazoa"/>
        </authorList>
    </citation>
    <scope>IDENTIFICATION</scope>
    <source>
        <strain evidence="2">MAF</strain>
    </source>
</reference>
<keyword evidence="3" id="KW-1185">Reference proteome</keyword>
<feature type="chain" id="PRO_5008138752" evidence="1">
    <location>
        <begin position="29"/>
        <end position="157"/>
    </location>
</feature>
<evidence type="ECO:0000313" key="2">
    <source>
        <dbReference type="EnsemblMetazoa" id="AMEM003608-PA"/>
    </source>
</evidence>
<proteinExistence type="predicted"/>
<dbReference type="VEuPathDB" id="VectorBase:AMEM003608"/>
<accession>A0A182UTZ2</accession>
<dbReference type="EnsemblMetazoa" id="AMEM003608-RA">
    <property type="protein sequence ID" value="AMEM003608-PA"/>
    <property type="gene ID" value="AMEM003608"/>
</dbReference>
<feature type="signal peptide" evidence="1">
    <location>
        <begin position="1"/>
        <end position="28"/>
    </location>
</feature>
<sequence length="157" mass="16789">MSASGTRLGVQLSVLLLLLLLLPPSTGAVRVIFRRPESSTGGAAAADVNNANILRSPNLVGSSCGNGQVTDSRDGYHHNTTIGTMQAKSVLFAGAALLALVLLCSEQVPSVEAVRVIYRVTDEDKRLAHVLSSPNTPKCPKHHKEDIWGYCRKVVQF</sequence>
<dbReference type="AlphaFoldDB" id="A0A182UTZ2"/>
<organism evidence="2 3">
    <name type="scientific">Anopheles merus</name>
    <name type="common">Mosquito</name>
    <dbReference type="NCBI Taxonomy" id="30066"/>
    <lineage>
        <taxon>Eukaryota</taxon>
        <taxon>Metazoa</taxon>
        <taxon>Ecdysozoa</taxon>
        <taxon>Arthropoda</taxon>
        <taxon>Hexapoda</taxon>
        <taxon>Insecta</taxon>
        <taxon>Pterygota</taxon>
        <taxon>Neoptera</taxon>
        <taxon>Endopterygota</taxon>
        <taxon>Diptera</taxon>
        <taxon>Nematocera</taxon>
        <taxon>Culicoidea</taxon>
        <taxon>Culicidae</taxon>
        <taxon>Anophelinae</taxon>
        <taxon>Anopheles</taxon>
    </lineage>
</organism>
<protein>
    <submittedName>
        <fullName evidence="2">Uncharacterized protein</fullName>
    </submittedName>
</protein>
<evidence type="ECO:0000256" key="1">
    <source>
        <dbReference type="SAM" id="SignalP"/>
    </source>
</evidence>
<dbReference type="Proteomes" id="UP000075903">
    <property type="component" value="Unassembled WGS sequence"/>
</dbReference>